<comment type="caution">
    <text evidence="1">The sequence shown here is derived from an EMBL/GenBank/DDBJ whole genome shotgun (WGS) entry which is preliminary data.</text>
</comment>
<evidence type="ECO:0000313" key="1">
    <source>
        <dbReference type="EMBL" id="GLR53629.1"/>
    </source>
</evidence>
<evidence type="ECO:0000313" key="2">
    <source>
        <dbReference type="Proteomes" id="UP001156702"/>
    </source>
</evidence>
<keyword evidence="2" id="KW-1185">Reference proteome</keyword>
<sequence>MAFSLQTLGSLPDIETLEDAGLLSRKGVEEALAVAESEEEWTVIRGAAGFHIARL</sequence>
<accession>A0ABQ5ZPD4</accession>
<name>A0ABQ5ZPD4_9HYPH</name>
<protein>
    <submittedName>
        <fullName evidence="1">Uncharacterized protein</fullName>
    </submittedName>
</protein>
<reference evidence="2" key="1">
    <citation type="journal article" date="2019" name="Int. J. Syst. Evol. Microbiol.">
        <title>The Global Catalogue of Microorganisms (GCM) 10K type strain sequencing project: providing services to taxonomists for standard genome sequencing and annotation.</title>
        <authorList>
            <consortium name="The Broad Institute Genomics Platform"/>
            <consortium name="The Broad Institute Genome Sequencing Center for Infectious Disease"/>
            <person name="Wu L."/>
            <person name="Ma J."/>
        </authorList>
    </citation>
    <scope>NUCLEOTIDE SEQUENCE [LARGE SCALE GENOMIC DNA]</scope>
    <source>
        <strain evidence="2">NBRC 102122</strain>
    </source>
</reference>
<dbReference type="EMBL" id="BSOP01000042">
    <property type="protein sequence ID" value="GLR53629.1"/>
    <property type="molecule type" value="Genomic_DNA"/>
</dbReference>
<gene>
    <name evidence="1" type="ORF">GCM10007923_48450</name>
</gene>
<proteinExistence type="predicted"/>
<dbReference type="Proteomes" id="UP001156702">
    <property type="component" value="Unassembled WGS sequence"/>
</dbReference>
<organism evidence="1 2">
    <name type="scientific">Shinella yambaruensis</name>
    <dbReference type="NCBI Taxonomy" id="415996"/>
    <lineage>
        <taxon>Bacteria</taxon>
        <taxon>Pseudomonadati</taxon>
        <taxon>Pseudomonadota</taxon>
        <taxon>Alphaproteobacteria</taxon>
        <taxon>Hyphomicrobiales</taxon>
        <taxon>Rhizobiaceae</taxon>
        <taxon>Shinella</taxon>
    </lineage>
</organism>
<dbReference type="RefSeq" id="WP_317633312.1">
    <property type="nucleotide sequence ID" value="NZ_BSOP01000042.1"/>
</dbReference>